<proteinExistence type="predicted"/>
<evidence type="ECO:0000313" key="2">
    <source>
        <dbReference type="EMBL" id="PHJ17359.1"/>
    </source>
</evidence>
<keyword evidence="3" id="KW-1185">Reference proteome</keyword>
<protein>
    <submittedName>
        <fullName evidence="2">Tld protein</fullName>
    </submittedName>
</protein>
<name>A0A2C6KJR7_9APIC</name>
<dbReference type="SMART" id="SM00584">
    <property type="entry name" value="TLDc"/>
    <property type="match status" value="1"/>
</dbReference>
<evidence type="ECO:0000259" key="1">
    <source>
        <dbReference type="PROSITE" id="PS51886"/>
    </source>
</evidence>
<dbReference type="InterPro" id="IPR006571">
    <property type="entry name" value="TLDc_dom"/>
</dbReference>
<dbReference type="Proteomes" id="UP000221165">
    <property type="component" value="Unassembled WGS sequence"/>
</dbReference>
<dbReference type="GeneID" id="94432154"/>
<dbReference type="Pfam" id="PF07534">
    <property type="entry name" value="TLD"/>
    <property type="match status" value="1"/>
</dbReference>
<evidence type="ECO:0000313" key="3">
    <source>
        <dbReference type="Proteomes" id="UP000221165"/>
    </source>
</evidence>
<dbReference type="EMBL" id="MIGC01005055">
    <property type="protein sequence ID" value="PHJ17359.1"/>
    <property type="molecule type" value="Genomic_DNA"/>
</dbReference>
<dbReference type="PANTHER" id="PTHR23354:SF122">
    <property type="entry name" value="GTPASE-ACTIVATING PROTEIN SKYWALKER"/>
    <property type="match status" value="1"/>
</dbReference>
<dbReference type="VEuPathDB" id="ToxoDB:CSUI_008819"/>
<organism evidence="2 3">
    <name type="scientific">Cystoisospora suis</name>
    <dbReference type="NCBI Taxonomy" id="483139"/>
    <lineage>
        <taxon>Eukaryota</taxon>
        <taxon>Sar</taxon>
        <taxon>Alveolata</taxon>
        <taxon>Apicomplexa</taxon>
        <taxon>Conoidasida</taxon>
        <taxon>Coccidia</taxon>
        <taxon>Eucoccidiorida</taxon>
        <taxon>Eimeriorina</taxon>
        <taxon>Sarcocystidae</taxon>
        <taxon>Cystoisospora</taxon>
    </lineage>
</organism>
<dbReference type="RefSeq" id="XP_067919081.1">
    <property type="nucleotide sequence ID" value="XM_068068943.1"/>
</dbReference>
<dbReference type="PANTHER" id="PTHR23354">
    <property type="entry name" value="NUCLEOLAR PROTEIN 7/ESTROGEN RECEPTOR COACTIVATOR-RELATED"/>
    <property type="match status" value="1"/>
</dbReference>
<gene>
    <name evidence="2" type="ORF">CSUI_008819</name>
</gene>
<dbReference type="PROSITE" id="PS51886">
    <property type="entry name" value="TLDC"/>
    <property type="match status" value="1"/>
</dbReference>
<sequence length="198" mass="22761">MTTRMRQFHRPRLHDESRILQPRHWEALWGWIPEADRMLVPALSYVSDKHGMSVTAMLQKLHGHLRSSMILVLLTTEHEILGVFSPFPFRQDAKAASADASLDVSFVYQLEPREQAYWWTGANSIFMTIVNKKIYIGGNDVAIFIDEDLRHGRSRKCASFGSPQLVQDEFGDFLISLVEIWTLRNDYILPALHPAAQL</sequence>
<dbReference type="OrthoDB" id="332020at2759"/>
<feature type="domain" description="TLDc" evidence="1">
    <location>
        <begin position="18"/>
        <end position="184"/>
    </location>
</feature>
<reference evidence="2 3" key="1">
    <citation type="journal article" date="2017" name="Int. J. Parasitol.">
        <title>The genome of the protozoan parasite Cystoisospora suis and a reverse vaccinology approach to identify vaccine candidates.</title>
        <authorList>
            <person name="Palmieri N."/>
            <person name="Shrestha A."/>
            <person name="Ruttkowski B."/>
            <person name="Beck T."/>
            <person name="Vogl C."/>
            <person name="Tomley F."/>
            <person name="Blake D.P."/>
            <person name="Joachim A."/>
        </authorList>
    </citation>
    <scope>NUCLEOTIDE SEQUENCE [LARGE SCALE GENOMIC DNA]</scope>
    <source>
        <strain evidence="2 3">Wien I</strain>
    </source>
</reference>
<dbReference type="AlphaFoldDB" id="A0A2C6KJR7"/>
<accession>A0A2C6KJR7</accession>
<comment type="caution">
    <text evidence="2">The sequence shown here is derived from an EMBL/GenBank/DDBJ whole genome shotgun (WGS) entry which is preliminary data.</text>
</comment>